<organism evidence="1 2">
    <name type="scientific">Paenibacillus profundus</name>
    <dbReference type="NCBI Taxonomy" id="1173085"/>
    <lineage>
        <taxon>Bacteria</taxon>
        <taxon>Bacillati</taxon>
        <taxon>Bacillota</taxon>
        <taxon>Bacilli</taxon>
        <taxon>Bacillales</taxon>
        <taxon>Paenibacillaceae</taxon>
        <taxon>Paenibacillus</taxon>
    </lineage>
</organism>
<keyword evidence="2" id="KW-1185">Reference proteome</keyword>
<sequence length="321" mass="36509">MSWVAPTGTLNWALERQLFGSFGMGNGGLKANSNWIYKDKDGQLKTIFNDPKYKEVWKYLIELYNDKSLPQQNFSGYEYAQWVADGAKDLVGAFSWVGADYLGSDVKKNFIGINVLEGPNGDKVVNWMDPPTRGISSFIITNKNKHPEQTLKWVDYFYGEEGSKFGTLGIEGETYNMVDGKPVYIDEIANYKGGLQLGAFQYVDNVYGGDYLYVEPLDELRTAIKGTTVAQDILADTAELEKYAPEERWPDFMPTPEESKQTSAIMTDINKYIAEMRVKFITGKLDLDAEWDNYVATLNKMGAEKYVEIKRAQYERYNNVK</sequence>
<gene>
    <name evidence="1" type="ORF">LQV63_27790</name>
</gene>
<evidence type="ECO:0000313" key="2">
    <source>
        <dbReference type="Proteomes" id="UP001199916"/>
    </source>
</evidence>
<protein>
    <recommendedName>
        <fullName evidence="3">ABC transporter substrate-binding protein</fullName>
    </recommendedName>
</protein>
<evidence type="ECO:0008006" key="3">
    <source>
        <dbReference type="Google" id="ProtNLM"/>
    </source>
</evidence>
<name>A0ABS8YML0_9BACL</name>
<dbReference type="RefSeq" id="WP_233699086.1">
    <property type="nucleotide sequence ID" value="NZ_JAJNBZ010000040.1"/>
</dbReference>
<dbReference type="Proteomes" id="UP001199916">
    <property type="component" value="Unassembled WGS sequence"/>
</dbReference>
<evidence type="ECO:0000313" key="1">
    <source>
        <dbReference type="EMBL" id="MCE5173071.1"/>
    </source>
</evidence>
<proteinExistence type="predicted"/>
<dbReference type="Gene3D" id="3.40.190.10">
    <property type="entry name" value="Periplasmic binding protein-like II"/>
    <property type="match status" value="2"/>
</dbReference>
<reference evidence="1 2" key="1">
    <citation type="submission" date="2021-11" db="EMBL/GenBank/DDBJ databases">
        <title>Draft genome sequence of Paenibacillus profundus YoMME, a new Gram-positive bacteria with exoelectrogenic properties.</title>
        <authorList>
            <person name="Hubenova Y."/>
            <person name="Hubenova E."/>
            <person name="Manasiev Y."/>
            <person name="Peykov S."/>
            <person name="Mitov M."/>
        </authorList>
    </citation>
    <scope>NUCLEOTIDE SEQUENCE [LARGE SCALE GENOMIC DNA]</scope>
    <source>
        <strain evidence="1 2">YoMME</strain>
    </source>
</reference>
<dbReference type="SUPFAM" id="SSF53850">
    <property type="entry name" value="Periplasmic binding protein-like II"/>
    <property type="match status" value="1"/>
</dbReference>
<accession>A0ABS8YML0</accession>
<comment type="caution">
    <text evidence="1">The sequence shown here is derived from an EMBL/GenBank/DDBJ whole genome shotgun (WGS) entry which is preliminary data.</text>
</comment>
<dbReference type="EMBL" id="JAJNBZ010000040">
    <property type="protein sequence ID" value="MCE5173071.1"/>
    <property type="molecule type" value="Genomic_DNA"/>
</dbReference>